<protein>
    <submittedName>
        <fullName evidence="1">Uncharacterized protein</fullName>
    </submittedName>
</protein>
<evidence type="ECO:0000313" key="2">
    <source>
        <dbReference type="Proteomes" id="UP000887116"/>
    </source>
</evidence>
<dbReference type="Proteomes" id="UP000887116">
    <property type="component" value="Unassembled WGS sequence"/>
</dbReference>
<comment type="caution">
    <text evidence="1">The sequence shown here is derived from an EMBL/GenBank/DDBJ whole genome shotgun (WGS) entry which is preliminary data.</text>
</comment>
<evidence type="ECO:0000313" key="1">
    <source>
        <dbReference type="EMBL" id="GFR15473.1"/>
    </source>
</evidence>
<organism evidence="1 2">
    <name type="scientific">Trichonephila clavata</name>
    <name type="common">Joro spider</name>
    <name type="synonym">Nephila clavata</name>
    <dbReference type="NCBI Taxonomy" id="2740835"/>
    <lineage>
        <taxon>Eukaryota</taxon>
        <taxon>Metazoa</taxon>
        <taxon>Ecdysozoa</taxon>
        <taxon>Arthropoda</taxon>
        <taxon>Chelicerata</taxon>
        <taxon>Arachnida</taxon>
        <taxon>Araneae</taxon>
        <taxon>Araneomorphae</taxon>
        <taxon>Entelegynae</taxon>
        <taxon>Araneoidea</taxon>
        <taxon>Nephilidae</taxon>
        <taxon>Trichonephila</taxon>
    </lineage>
</organism>
<reference evidence="1" key="1">
    <citation type="submission" date="2020-07" db="EMBL/GenBank/DDBJ databases">
        <title>Multicomponent nature underlies the extraordinary mechanical properties of spider dragline silk.</title>
        <authorList>
            <person name="Kono N."/>
            <person name="Nakamura H."/>
            <person name="Mori M."/>
            <person name="Yoshida Y."/>
            <person name="Ohtoshi R."/>
            <person name="Malay A.D."/>
            <person name="Moran D.A.P."/>
            <person name="Tomita M."/>
            <person name="Numata K."/>
            <person name="Arakawa K."/>
        </authorList>
    </citation>
    <scope>NUCLEOTIDE SEQUENCE</scope>
</reference>
<proteinExistence type="predicted"/>
<accession>A0A8X6J8Y1</accession>
<name>A0A8X6J8Y1_TRICU</name>
<dbReference type="AlphaFoldDB" id="A0A8X6J8Y1"/>
<dbReference type="EMBL" id="BMAO01027247">
    <property type="protein sequence ID" value="GFR15473.1"/>
    <property type="molecule type" value="Genomic_DNA"/>
</dbReference>
<keyword evidence="2" id="KW-1185">Reference proteome</keyword>
<sequence>MSAPDPNTSTEILELSKQISELELRIARICGGLEINNYFVGSRCRARDIGSQQQTVTLFVKIINVFVRAPENVPHLLTSPISCRPNSRSENQGTRLQWRLVVM</sequence>
<gene>
    <name evidence="1" type="ORF">TNCT_151961</name>
</gene>